<sequence length="190" mass="20760">MDAKMDLLLLSGRVIRILAKDLNIGCGGREDLCCDENRNALKSCKRLDPARNEWEAMADLGQERRGIVMNCSQFAIGKGSASGAVYCFPVTRKIISACLGSERLQQEIVAVVQDQGGECVTSRIVKIPEIYLTCLKLTSDQGSSSDLLTASIFFEIENPGNLKQQLSWISSQSPIGGFAVPEWESTAQRV</sequence>
<gene>
    <name evidence="1" type="ORF">SELMODRAFT_417672</name>
</gene>
<dbReference type="HOGENOM" id="CLU_1430278_0_0_1"/>
<name>D8S374_SELML</name>
<organism evidence="2">
    <name type="scientific">Selaginella moellendorffii</name>
    <name type="common">Spikemoss</name>
    <dbReference type="NCBI Taxonomy" id="88036"/>
    <lineage>
        <taxon>Eukaryota</taxon>
        <taxon>Viridiplantae</taxon>
        <taxon>Streptophyta</taxon>
        <taxon>Embryophyta</taxon>
        <taxon>Tracheophyta</taxon>
        <taxon>Lycopodiopsida</taxon>
        <taxon>Selaginellales</taxon>
        <taxon>Selaginellaceae</taxon>
        <taxon>Selaginella</taxon>
    </lineage>
</organism>
<keyword evidence="2" id="KW-1185">Reference proteome</keyword>
<evidence type="ECO:0000313" key="2">
    <source>
        <dbReference type="Proteomes" id="UP000001514"/>
    </source>
</evidence>
<dbReference type="InParanoid" id="D8S374"/>
<reference evidence="1 2" key="1">
    <citation type="journal article" date="2011" name="Science">
        <title>The Selaginella genome identifies genetic changes associated with the evolution of vascular plants.</title>
        <authorList>
            <person name="Banks J.A."/>
            <person name="Nishiyama T."/>
            <person name="Hasebe M."/>
            <person name="Bowman J.L."/>
            <person name="Gribskov M."/>
            <person name="dePamphilis C."/>
            <person name="Albert V.A."/>
            <person name="Aono N."/>
            <person name="Aoyama T."/>
            <person name="Ambrose B.A."/>
            <person name="Ashton N.W."/>
            <person name="Axtell M.J."/>
            <person name="Barker E."/>
            <person name="Barker M.S."/>
            <person name="Bennetzen J.L."/>
            <person name="Bonawitz N.D."/>
            <person name="Chapple C."/>
            <person name="Cheng C."/>
            <person name="Correa L.G."/>
            <person name="Dacre M."/>
            <person name="DeBarry J."/>
            <person name="Dreyer I."/>
            <person name="Elias M."/>
            <person name="Engstrom E.M."/>
            <person name="Estelle M."/>
            <person name="Feng L."/>
            <person name="Finet C."/>
            <person name="Floyd S.K."/>
            <person name="Frommer W.B."/>
            <person name="Fujita T."/>
            <person name="Gramzow L."/>
            <person name="Gutensohn M."/>
            <person name="Harholt J."/>
            <person name="Hattori M."/>
            <person name="Heyl A."/>
            <person name="Hirai T."/>
            <person name="Hiwatashi Y."/>
            <person name="Ishikawa M."/>
            <person name="Iwata M."/>
            <person name="Karol K.G."/>
            <person name="Koehler B."/>
            <person name="Kolukisaoglu U."/>
            <person name="Kubo M."/>
            <person name="Kurata T."/>
            <person name="Lalonde S."/>
            <person name="Li K."/>
            <person name="Li Y."/>
            <person name="Litt A."/>
            <person name="Lyons E."/>
            <person name="Manning G."/>
            <person name="Maruyama T."/>
            <person name="Michael T.P."/>
            <person name="Mikami K."/>
            <person name="Miyazaki S."/>
            <person name="Morinaga S."/>
            <person name="Murata T."/>
            <person name="Mueller-Roeber B."/>
            <person name="Nelson D.R."/>
            <person name="Obara M."/>
            <person name="Oguri Y."/>
            <person name="Olmstead R.G."/>
            <person name="Onodera N."/>
            <person name="Petersen B.L."/>
            <person name="Pils B."/>
            <person name="Prigge M."/>
            <person name="Rensing S.A."/>
            <person name="Riano-Pachon D.M."/>
            <person name="Roberts A.W."/>
            <person name="Sato Y."/>
            <person name="Scheller H.V."/>
            <person name="Schulz B."/>
            <person name="Schulz C."/>
            <person name="Shakirov E.V."/>
            <person name="Shibagaki N."/>
            <person name="Shinohara N."/>
            <person name="Shippen D.E."/>
            <person name="Soerensen I."/>
            <person name="Sotooka R."/>
            <person name="Sugimoto N."/>
            <person name="Sugita M."/>
            <person name="Sumikawa N."/>
            <person name="Tanurdzic M."/>
            <person name="Theissen G."/>
            <person name="Ulvskov P."/>
            <person name="Wakazuki S."/>
            <person name="Weng J.K."/>
            <person name="Willats W.W."/>
            <person name="Wipf D."/>
            <person name="Wolf P.G."/>
            <person name="Yang L."/>
            <person name="Zimmer A.D."/>
            <person name="Zhu Q."/>
            <person name="Mitros T."/>
            <person name="Hellsten U."/>
            <person name="Loque D."/>
            <person name="Otillar R."/>
            <person name="Salamov A."/>
            <person name="Schmutz J."/>
            <person name="Shapiro H."/>
            <person name="Lindquist E."/>
            <person name="Lucas S."/>
            <person name="Rokhsar D."/>
            <person name="Grigoriev I.V."/>
        </authorList>
    </citation>
    <scope>NUCLEOTIDE SEQUENCE [LARGE SCALE GENOMIC DNA]</scope>
</reference>
<dbReference type="AlphaFoldDB" id="D8S374"/>
<proteinExistence type="predicted"/>
<dbReference type="KEGG" id="smo:SELMODRAFT_417672"/>
<dbReference type="Gramene" id="EFJ21055">
    <property type="protein sequence ID" value="EFJ21055"/>
    <property type="gene ID" value="SELMODRAFT_417672"/>
</dbReference>
<accession>D8S374</accession>
<protein>
    <submittedName>
        <fullName evidence="1">Uncharacterized protein</fullName>
    </submittedName>
</protein>
<dbReference type="EMBL" id="GL377600">
    <property type="protein sequence ID" value="EFJ21055.1"/>
    <property type="molecule type" value="Genomic_DNA"/>
</dbReference>
<evidence type="ECO:0000313" key="1">
    <source>
        <dbReference type="EMBL" id="EFJ21055.1"/>
    </source>
</evidence>
<dbReference type="Proteomes" id="UP000001514">
    <property type="component" value="Unassembled WGS sequence"/>
</dbReference>